<dbReference type="InterPro" id="IPR016187">
    <property type="entry name" value="CTDL_fold"/>
</dbReference>
<dbReference type="Proteomes" id="UP000216411">
    <property type="component" value="Unassembled WGS sequence"/>
</dbReference>
<accession>A0A371JKL5</accession>
<dbReference type="Gene3D" id="3.90.1580.10">
    <property type="entry name" value="paralog of FGE (formylglycine-generating enzyme)"/>
    <property type="match status" value="1"/>
</dbReference>
<sequence>MKKALIFLALVFILLCSACTSKKSNSLVLVEGGSFVNSKSNYYDTNETISDFYMSKYEITQKEWVEVMGSNPSEFQDDNLPVEMVSWYDCIEYCNKRSIKENLQPYYNIDKDHKDSINQSEYDYIKWTITINEGANGYRLPTEAQWEYAAGGGQKSLNYQYSGSNKTEEVAWFWRNSGNKYLSGDWIWPTIENNNCKTKLIGDKKSNELGLYDMSGNVREWCYDWYEDSEYKSGLYRVWKGGGWIGGETCCEASYRGKFEASGMGSDQGFRVCRDTIN</sequence>
<dbReference type="PANTHER" id="PTHR23150">
    <property type="entry name" value="SULFATASE MODIFYING FACTOR 1, 2"/>
    <property type="match status" value="1"/>
</dbReference>
<evidence type="ECO:0000259" key="2">
    <source>
        <dbReference type="Pfam" id="PF03781"/>
    </source>
</evidence>
<dbReference type="EMBL" id="NOKA02000001">
    <property type="protein sequence ID" value="RDY33263.1"/>
    <property type="molecule type" value="Genomic_DNA"/>
</dbReference>
<feature type="domain" description="Sulfatase-modifying factor enzyme-like" evidence="2">
    <location>
        <begin position="26"/>
        <end position="273"/>
    </location>
</feature>
<dbReference type="Pfam" id="PF03781">
    <property type="entry name" value="FGE-sulfatase"/>
    <property type="match status" value="1"/>
</dbReference>
<evidence type="ECO:0000313" key="4">
    <source>
        <dbReference type="Proteomes" id="UP000216411"/>
    </source>
</evidence>
<evidence type="ECO:0000313" key="3">
    <source>
        <dbReference type="EMBL" id="RDY33263.1"/>
    </source>
</evidence>
<organism evidence="3 4">
    <name type="scientific">Lachnotalea glycerini</name>
    <dbReference type="NCBI Taxonomy" id="1763509"/>
    <lineage>
        <taxon>Bacteria</taxon>
        <taxon>Bacillati</taxon>
        <taxon>Bacillota</taxon>
        <taxon>Clostridia</taxon>
        <taxon>Lachnospirales</taxon>
        <taxon>Lachnospiraceae</taxon>
        <taxon>Lachnotalea</taxon>
    </lineage>
</organism>
<dbReference type="AlphaFoldDB" id="A0A371JKL5"/>
<dbReference type="OrthoDB" id="9768004at2"/>
<feature type="signal peptide" evidence="1">
    <location>
        <begin position="1"/>
        <end position="18"/>
    </location>
</feature>
<name>A0A371JKL5_9FIRM</name>
<protein>
    <submittedName>
        <fullName evidence="3">Formylglycine-generating enzyme family protein</fullName>
    </submittedName>
</protein>
<evidence type="ECO:0000256" key="1">
    <source>
        <dbReference type="SAM" id="SignalP"/>
    </source>
</evidence>
<dbReference type="InterPro" id="IPR051043">
    <property type="entry name" value="Sulfatase_Mod_Factor_Kinase"/>
</dbReference>
<keyword evidence="4" id="KW-1185">Reference proteome</keyword>
<gene>
    <name evidence="3" type="ORF">CG710_001705</name>
</gene>
<dbReference type="RefSeq" id="WP_094379811.1">
    <property type="nucleotide sequence ID" value="NZ_NOKA02000001.1"/>
</dbReference>
<dbReference type="GO" id="GO:0120147">
    <property type="term" value="F:formylglycine-generating oxidase activity"/>
    <property type="evidence" value="ECO:0007669"/>
    <property type="project" value="TreeGrafter"/>
</dbReference>
<proteinExistence type="predicted"/>
<comment type="caution">
    <text evidence="3">The sequence shown here is derived from an EMBL/GenBank/DDBJ whole genome shotgun (WGS) entry which is preliminary data.</text>
</comment>
<dbReference type="InterPro" id="IPR005532">
    <property type="entry name" value="SUMF_dom"/>
</dbReference>
<keyword evidence="1" id="KW-0732">Signal</keyword>
<dbReference type="InterPro" id="IPR042095">
    <property type="entry name" value="SUMF_sf"/>
</dbReference>
<reference evidence="3 4" key="1">
    <citation type="journal article" date="2017" name="Genome Announc.">
        <title>Draft Genome Sequence of a Sporulating and Motile Strain of Lachnotalea glycerini Isolated from Water in Quebec City, Canada.</title>
        <authorList>
            <person name="Maheux A.F."/>
            <person name="Boudreau D.K."/>
            <person name="Berube E."/>
            <person name="Boissinot M."/>
            <person name="Raymond F."/>
            <person name="Brodeur S."/>
            <person name="Corbeil J."/>
            <person name="Isabel S."/>
            <person name="Omar R.F."/>
            <person name="Bergeron M.G."/>
        </authorList>
    </citation>
    <scope>NUCLEOTIDE SEQUENCE [LARGE SCALE GENOMIC DNA]</scope>
    <source>
        <strain evidence="3 4">CCRI-19302</strain>
    </source>
</reference>
<dbReference type="PANTHER" id="PTHR23150:SF19">
    <property type="entry name" value="FORMYLGLYCINE-GENERATING ENZYME"/>
    <property type="match status" value="1"/>
</dbReference>
<dbReference type="SUPFAM" id="SSF56436">
    <property type="entry name" value="C-type lectin-like"/>
    <property type="match status" value="1"/>
</dbReference>
<feature type="chain" id="PRO_5038355191" evidence="1">
    <location>
        <begin position="19"/>
        <end position="278"/>
    </location>
</feature>